<comment type="subcellular location">
    <subcellularLocation>
        <location evidence="1">Endoplasmic reticulum membrane</location>
        <topology evidence="1">Multi-pass membrane protein</topology>
    </subcellularLocation>
</comment>
<dbReference type="PANTHER" id="PTHR47084:SF1">
    <property type="entry name" value="SERINE PALMITOYLTRANSFERASE SMALL SUBUNIT A"/>
    <property type="match status" value="1"/>
</dbReference>
<name>A0A8T0E5C7_ARGBR</name>
<dbReference type="AlphaFoldDB" id="A0A8T0E5C7"/>
<dbReference type="PANTHER" id="PTHR47084">
    <property type="entry name" value="SERINE PALMITOYLTRANSFERASE SMALL SUBUNIT A"/>
    <property type="match status" value="1"/>
</dbReference>
<evidence type="ECO:0000256" key="10">
    <source>
        <dbReference type="SAM" id="Phobius"/>
    </source>
</evidence>
<evidence type="ECO:0000256" key="8">
    <source>
        <dbReference type="ARBA" id="ARBA00023136"/>
    </source>
</evidence>
<evidence type="ECO:0000256" key="1">
    <source>
        <dbReference type="ARBA" id="ARBA00004477"/>
    </source>
</evidence>
<protein>
    <submittedName>
        <fullName evidence="11">Serine palmitoyltransferase small subunit like protein</fullName>
    </submittedName>
</protein>
<keyword evidence="4" id="KW-0256">Endoplasmic reticulum</keyword>
<organism evidence="11 12">
    <name type="scientific">Argiope bruennichi</name>
    <name type="common">Wasp spider</name>
    <name type="synonym">Aranea bruennichi</name>
    <dbReference type="NCBI Taxonomy" id="94029"/>
    <lineage>
        <taxon>Eukaryota</taxon>
        <taxon>Metazoa</taxon>
        <taxon>Ecdysozoa</taxon>
        <taxon>Arthropoda</taxon>
        <taxon>Chelicerata</taxon>
        <taxon>Arachnida</taxon>
        <taxon>Araneae</taxon>
        <taxon>Araneomorphae</taxon>
        <taxon>Entelegynae</taxon>
        <taxon>Araneoidea</taxon>
        <taxon>Araneidae</taxon>
        <taxon>Argiope</taxon>
    </lineage>
</organism>
<comment type="caution">
    <text evidence="11">The sequence shown here is derived from an EMBL/GenBank/DDBJ whole genome shotgun (WGS) entry which is preliminary data.</text>
</comment>
<evidence type="ECO:0000256" key="9">
    <source>
        <dbReference type="ARBA" id="ARBA00038370"/>
    </source>
</evidence>
<reference evidence="11" key="1">
    <citation type="journal article" date="2020" name="bioRxiv">
        <title>Chromosome-level reference genome of the European wasp spider Argiope bruennichi: a resource for studies on range expansion and evolutionary adaptation.</title>
        <authorList>
            <person name="Sheffer M.M."/>
            <person name="Hoppe A."/>
            <person name="Krehenwinkel H."/>
            <person name="Uhl G."/>
            <person name="Kuss A.W."/>
            <person name="Jensen L."/>
            <person name="Jensen C."/>
            <person name="Gillespie R.G."/>
            <person name="Hoff K.J."/>
            <person name="Prost S."/>
        </authorList>
    </citation>
    <scope>NUCLEOTIDE SEQUENCE</scope>
</reference>
<keyword evidence="3 10" id="KW-0812">Transmembrane</keyword>
<dbReference type="GO" id="GO:0005789">
    <property type="term" value="C:endoplasmic reticulum membrane"/>
    <property type="evidence" value="ECO:0007669"/>
    <property type="project" value="UniProtKB-SubCell"/>
</dbReference>
<keyword evidence="5" id="KW-0746">Sphingolipid metabolism</keyword>
<comment type="pathway">
    <text evidence="2">Lipid metabolism.</text>
</comment>
<comment type="similarity">
    <text evidence="9">Belongs to the SPTSS family. SPTSSA subfamily.</text>
</comment>
<dbReference type="Pfam" id="PF11779">
    <property type="entry name" value="SPT_ssu-like"/>
    <property type="match status" value="1"/>
</dbReference>
<sequence>MINMALLQRFVDKVKQIYLVYELRTAISMLEPWEKRLFNSVLLLFIAMSCYTTYIFLPQYTRSAIAYFSS</sequence>
<evidence type="ECO:0000256" key="4">
    <source>
        <dbReference type="ARBA" id="ARBA00022824"/>
    </source>
</evidence>
<keyword evidence="12" id="KW-1185">Reference proteome</keyword>
<keyword evidence="8 10" id="KW-0472">Membrane</keyword>
<evidence type="ECO:0000256" key="2">
    <source>
        <dbReference type="ARBA" id="ARBA00005189"/>
    </source>
</evidence>
<evidence type="ECO:0000256" key="7">
    <source>
        <dbReference type="ARBA" id="ARBA00023098"/>
    </source>
</evidence>
<evidence type="ECO:0000256" key="5">
    <source>
        <dbReference type="ARBA" id="ARBA00022919"/>
    </source>
</evidence>
<dbReference type="InterPro" id="IPR024512">
    <property type="entry name" value="Ser_palmitoyltrfase_ssu-like"/>
</dbReference>
<evidence type="ECO:0000313" key="11">
    <source>
        <dbReference type="EMBL" id="KAF8764650.1"/>
    </source>
</evidence>
<keyword evidence="7" id="KW-0443">Lipid metabolism</keyword>
<dbReference type="GO" id="GO:0004758">
    <property type="term" value="F:serine C-palmitoyltransferase activity"/>
    <property type="evidence" value="ECO:0007669"/>
    <property type="project" value="TreeGrafter"/>
</dbReference>
<proteinExistence type="inferred from homology"/>
<reference evidence="11" key="2">
    <citation type="submission" date="2020-06" db="EMBL/GenBank/DDBJ databases">
        <authorList>
            <person name="Sheffer M."/>
        </authorList>
    </citation>
    <scope>NUCLEOTIDE SEQUENCE</scope>
</reference>
<accession>A0A8T0E5C7</accession>
<dbReference type="GO" id="GO:0017059">
    <property type="term" value="C:serine palmitoyltransferase complex"/>
    <property type="evidence" value="ECO:0007669"/>
    <property type="project" value="TreeGrafter"/>
</dbReference>
<keyword evidence="6 10" id="KW-1133">Transmembrane helix</keyword>
<evidence type="ECO:0000256" key="6">
    <source>
        <dbReference type="ARBA" id="ARBA00022989"/>
    </source>
</evidence>
<feature type="transmembrane region" description="Helical" evidence="10">
    <location>
        <begin position="37"/>
        <end position="57"/>
    </location>
</feature>
<evidence type="ECO:0000256" key="3">
    <source>
        <dbReference type="ARBA" id="ARBA00022692"/>
    </source>
</evidence>
<gene>
    <name evidence="11" type="ORF">HNY73_022705</name>
</gene>
<evidence type="ECO:0000313" key="12">
    <source>
        <dbReference type="Proteomes" id="UP000807504"/>
    </source>
</evidence>
<dbReference type="EMBL" id="JABXBU010002231">
    <property type="protein sequence ID" value="KAF8764650.1"/>
    <property type="molecule type" value="Genomic_DNA"/>
</dbReference>
<dbReference type="GO" id="GO:0046513">
    <property type="term" value="P:ceramide biosynthetic process"/>
    <property type="evidence" value="ECO:0007669"/>
    <property type="project" value="TreeGrafter"/>
</dbReference>
<dbReference type="InterPro" id="IPR051900">
    <property type="entry name" value="SPT_small_subunit"/>
</dbReference>
<dbReference type="Proteomes" id="UP000807504">
    <property type="component" value="Unassembled WGS sequence"/>
</dbReference>